<organism evidence="1 2">
    <name type="scientific">Goodea atripinnis</name>
    <dbReference type="NCBI Taxonomy" id="208336"/>
    <lineage>
        <taxon>Eukaryota</taxon>
        <taxon>Metazoa</taxon>
        <taxon>Chordata</taxon>
        <taxon>Craniata</taxon>
        <taxon>Vertebrata</taxon>
        <taxon>Euteleostomi</taxon>
        <taxon>Actinopterygii</taxon>
        <taxon>Neopterygii</taxon>
        <taxon>Teleostei</taxon>
        <taxon>Neoteleostei</taxon>
        <taxon>Acanthomorphata</taxon>
        <taxon>Ovalentaria</taxon>
        <taxon>Atherinomorphae</taxon>
        <taxon>Cyprinodontiformes</taxon>
        <taxon>Goodeidae</taxon>
        <taxon>Goodea</taxon>
    </lineage>
</organism>
<protein>
    <submittedName>
        <fullName evidence="1">Protein-methionine sulfoxide oxidase mical3a</fullName>
    </submittedName>
</protein>
<sequence>MSILVVGVKGPYSPSWVWTMGDGGAGATGGDGVNKSHVLFDNFVQATTCKGTLKAFQELCEHLEVKPSEHRIFYHKLKSKLNYWKAKALWAKLDKRACQKEYKKGRACANTKVSFITGNLTIPVKLHRWLLFPVRGSRTTKCNLPRLRLM</sequence>
<proteinExistence type="predicted"/>
<comment type="caution">
    <text evidence="1">The sequence shown here is derived from an EMBL/GenBank/DDBJ whole genome shotgun (WGS) entry which is preliminary data.</text>
</comment>
<dbReference type="Proteomes" id="UP001476798">
    <property type="component" value="Unassembled WGS sequence"/>
</dbReference>
<name>A0ABV0N4I9_9TELE</name>
<dbReference type="Gene3D" id="3.50.50.60">
    <property type="entry name" value="FAD/NAD(P)-binding domain"/>
    <property type="match status" value="1"/>
</dbReference>
<keyword evidence="2" id="KW-1185">Reference proteome</keyword>
<dbReference type="EMBL" id="JAHRIO010023332">
    <property type="protein sequence ID" value="MEQ2166310.1"/>
    <property type="molecule type" value="Genomic_DNA"/>
</dbReference>
<evidence type="ECO:0000313" key="2">
    <source>
        <dbReference type="Proteomes" id="UP001476798"/>
    </source>
</evidence>
<reference evidence="1 2" key="1">
    <citation type="submission" date="2021-06" db="EMBL/GenBank/DDBJ databases">
        <authorList>
            <person name="Palmer J.M."/>
        </authorList>
    </citation>
    <scope>NUCLEOTIDE SEQUENCE [LARGE SCALE GENOMIC DNA]</scope>
    <source>
        <strain evidence="1 2">GA_2019</strain>
        <tissue evidence="1">Muscle</tissue>
    </source>
</reference>
<dbReference type="InterPro" id="IPR036188">
    <property type="entry name" value="FAD/NAD-bd_sf"/>
</dbReference>
<evidence type="ECO:0000313" key="1">
    <source>
        <dbReference type="EMBL" id="MEQ2166310.1"/>
    </source>
</evidence>
<gene>
    <name evidence="1" type="primary">MICAL3A_2</name>
    <name evidence="1" type="ORF">GOODEAATRI_026660</name>
</gene>
<accession>A0ABV0N4I9</accession>